<dbReference type="PROSITE" id="PS50043">
    <property type="entry name" value="HTH_LUXR_2"/>
    <property type="match status" value="1"/>
</dbReference>
<protein>
    <recommendedName>
        <fullName evidence="1">HTH luxR-type domain-containing protein</fullName>
    </recommendedName>
</protein>
<dbReference type="GO" id="GO:0006355">
    <property type="term" value="P:regulation of DNA-templated transcription"/>
    <property type="evidence" value="ECO:0007669"/>
    <property type="project" value="InterPro"/>
</dbReference>
<accession>A0A8J2Z6K8</accession>
<name>A0A8J2Z6K8_9GAMM</name>
<dbReference type="AlphaFoldDB" id="A0A8J2Z6K8"/>
<comment type="caution">
    <text evidence="2">The sequence shown here is derived from an EMBL/GenBank/DDBJ whole genome shotgun (WGS) entry which is preliminary data.</text>
</comment>
<dbReference type="SMART" id="SM00421">
    <property type="entry name" value="HTH_LUXR"/>
    <property type="match status" value="1"/>
</dbReference>
<dbReference type="PRINTS" id="PR00038">
    <property type="entry name" value="HTHLUXR"/>
</dbReference>
<reference evidence="2" key="2">
    <citation type="submission" date="2020-09" db="EMBL/GenBank/DDBJ databases">
        <authorList>
            <person name="Sun Q."/>
            <person name="Zhou Y."/>
        </authorList>
    </citation>
    <scope>NUCLEOTIDE SEQUENCE</scope>
    <source>
        <strain evidence="2">CGMCC 1.15758</strain>
    </source>
</reference>
<dbReference type="Pfam" id="PF00196">
    <property type="entry name" value="GerE"/>
    <property type="match status" value="1"/>
</dbReference>
<dbReference type="EMBL" id="BMJS01000041">
    <property type="protein sequence ID" value="GGG06268.1"/>
    <property type="molecule type" value="Genomic_DNA"/>
</dbReference>
<sequence length="274" mass="32711">MEHECKNFESMHVFKSMPEVIKISEPLYEDSGVHFLTYCKHYTSGEFSDLGTPREWALHYLNNHLKPENSVHRFTEGINYWRRNTNEYISDIAEDARENFDIDARIEFVIRDKVKDCFHMYSFHSNKKNADKAYRFYDLHRAKLLKFISYFNHKASHLIAEADLPENRIQIPNYSPPNSLQQAKRDYAAELRQENASFELKDREFEVMILYASGCTERQIADMLNKSQFTVNTYLKTIRDKTNCRDRKSLHSYVSEHGWHGLEQFFFSYIPEYH</sequence>
<dbReference type="Proteomes" id="UP000636949">
    <property type="component" value="Unassembled WGS sequence"/>
</dbReference>
<dbReference type="InterPro" id="IPR000792">
    <property type="entry name" value="Tscrpt_reg_LuxR_C"/>
</dbReference>
<dbReference type="InterPro" id="IPR036388">
    <property type="entry name" value="WH-like_DNA-bd_sf"/>
</dbReference>
<evidence type="ECO:0000313" key="2">
    <source>
        <dbReference type="EMBL" id="GGG06268.1"/>
    </source>
</evidence>
<organism evidence="2 3">
    <name type="scientific">Cysteiniphilum litorale</name>
    <dbReference type="NCBI Taxonomy" id="2056700"/>
    <lineage>
        <taxon>Bacteria</taxon>
        <taxon>Pseudomonadati</taxon>
        <taxon>Pseudomonadota</taxon>
        <taxon>Gammaproteobacteria</taxon>
        <taxon>Thiotrichales</taxon>
        <taxon>Fastidiosibacteraceae</taxon>
        <taxon>Cysteiniphilum</taxon>
    </lineage>
</organism>
<proteinExistence type="predicted"/>
<dbReference type="GO" id="GO:0003677">
    <property type="term" value="F:DNA binding"/>
    <property type="evidence" value="ECO:0007669"/>
    <property type="project" value="InterPro"/>
</dbReference>
<dbReference type="Gene3D" id="1.10.10.10">
    <property type="entry name" value="Winged helix-like DNA-binding domain superfamily/Winged helix DNA-binding domain"/>
    <property type="match status" value="1"/>
</dbReference>
<dbReference type="InterPro" id="IPR016032">
    <property type="entry name" value="Sig_transdc_resp-reg_C-effctor"/>
</dbReference>
<reference evidence="2" key="1">
    <citation type="journal article" date="2014" name="Int. J. Syst. Evol. Microbiol.">
        <title>Complete genome sequence of Corynebacterium casei LMG S-19264T (=DSM 44701T), isolated from a smear-ripened cheese.</title>
        <authorList>
            <consortium name="US DOE Joint Genome Institute (JGI-PGF)"/>
            <person name="Walter F."/>
            <person name="Albersmeier A."/>
            <person name="Kalinowski J."/>
            <person name="Ruckert C."/>
        </authorList>
    </citation>
    <scope>NUCLEOTIDE SEQUENCE</scope>
    <source>
        <strain evidence="2">CGMCC 1.15758</strain>
    </source>
</reference>
<dbReference type="CDD" id="cd06170">
    <property type="entry name" value="LuxR_C_like"/>
    <property type="match status" value="1"/>
</dbReference>
<gene>
    <name evidence="2" type="ORF">GCM10010995_24730</name>
</gene>
<dbReference type="RefSeq" id="WP_117003836.1">
    <property type="nucleotide sequence ID" value="NZ_BMJS01000041.1"/>
</dbReference>
<evidence type="ECO:0000259" key="1">
    <source>
        <dbReference type="PROSITE" id="PS50043"/>
    </source>
</evidence>
<keyword evidence="3" id="KW-1185">Reference proteome</keyword>
<dbReference type="OrthoDB" id="5623460at2"/>
<evidence type="ECO:0000313" key="3">
    <source>
        <dbReference type="Proteomes" id="UP000636949"/>
    </source>
</evidence>
<dbReference type="SUPFAM" id="SSF46894">
    <property type="entry name" value="C-terminal effector domain of the bipartite response regulators"/>
    <property type="match status" value="1"/>
</dbReference>
<feature type="domain" description="HTH luxR-type" evidence="1">
    <location>
        <begin position="193"/>
        <end position="258"/>
    </location>
</feature>